<accession>A0ABD1UZF0</accession>
<dbReference type="EMBL" id="JBFOLJ010000006">
    <property type="protein sequence ID" value="KAL2530425.1"/>
    <property type="molecule type" value="Genomic_DNA"/>
</dbReference>
<reference evidence="3" key="1">
    <citation type="submission" date="2024-07" db="EMBL/GenBank/DDBJ databases">
        <title>Two chromosome-level genome assemblies of Korean endemic species Abeliophyllum distichum and Forsythia ovata (Oleaceae).</title>
        <authorList>
            <person name="Jang H."/>
        </authorList>
    </citation>
    <scope>NUCLEOTIDE SEQUENCE [LARGE SCALE GENOMIC DNA]</scope>
</reference>
<organism evidence="2 3">
    <name type="scientific">Forsythia ovata</name>
    <dbReference type="NCBI Taxonomy" id="205694"/>
    <lineage>
        <taxon>Eukaryota</taxon>
        <taxon>Viridiplantae</taxon>
        <taxon>Streptophyta</taxon>
        <taxon>Embryophyta</taxon>
        <taxon>Tracheophyta</taxon>
        <taxon>Spermatophyta</taxon>
        <taxon>Magnoliopsida</taxon>
        <taxon>eudicotyledons</taxon>
        <taxon>Gunneridae</taxon>
        <taxon>Pentapetalae</taxon>
        <taxon>asterids</taxon>
        <taxon>lamiids</taxon>
        <taxon>Lamiales</taxon>
        <taxon>Oleaceae</taxon>
        <taxon>Forsythieae</taxon>
        <taxon>Forsythia</taxon>
    </lineage>
</organism>
<protein>
    <submittedName>
        <fullName evidence="2">Protein FATTY ACID EXPORT 3</fullName>
    </submittedName>
</protein>
<evidence type="ECO:0000313" key="2">
    <source>
        <dbReference type="EMBL" id="KAL2530425.1"/>
    </source>
</evidence>
<sequence length="100" mass="11343">MAKSSDITIEKEEGHKVGAEKSEEAWKQTLDSFKEQDLKMQSISKEAYEMYSKKPIVILKETSEKLKIQADKSRQDLTVIAKEVAEESKEYLATATETKG</sequence>
<comment type="caution">
    <text evidence="2">The sequence shown here is derived from an EMBL/GenBank/DDBJ whole genome shotgun (WGS) entry which is preliminary data.</text>
</comment>
<proteinExistence type="predicted"/>
<feature type="compositionally biased region" description="Basic and acidic residues" evidence="1">
    <location>
        <begin position="8"/>
        <end position="23"/>
    </location>
</feature>
<feature type="region of interest" description="Disordered" evidence="1">
    <location>
        <begin position="1"/>
        <end position="23"/>
    </location>
</feature>
<dbReference type="Proteomes" id="UP001604277">
    <property type="component" value="Unassembled WGS sequence"/>
</dbReference>
<gene>
    <name evidence="2" type="ORF">Fot_23026</name>
</gene>
<keyword evidence="3" id="KW-1185">Reference proteome</keyword>
<name>A0ABD1UZF0_9LAMI</name>
<dbReference type="AlphaFoldDB" id="A0ABD1UZF0"/>
<evidence type="ECO:0000313" key="3">
    <source>
        <dbReference type="Proteomes" id="UP001604277"/>
    </source>
</evidence>
<evidence type="ECO:0000256" key="1">
    <source>
        <dbReference type="SAM" id="MobiDB-lite"/>
    </source>
</evidence>